<proteinExistence type="predicted"/>
<dbReference type="Pfam" id="PF07660">
    <property type="entry name" value="STN"/>
    <property type="match status" value="1"/>
</dbReference>
<keyword evidence="4" id="KW-0732">Signal</keyword>
<dbReference type="AlphaFoldDB" id="A0A240EDY5"/>
<feature type="domain" description="Secretin/TonB short N-terminal" evidence="5">
    <location>
        <begin position="65"/>
        <end position="115"/>
    </location>
</feature>
<dbReference type="InterPro" id="IPR011662">
    <property type="entry name" value="Secretin/TonB_short_N"/>
</dbReference>
<evidence type="ECO:0000313" key="7">
    <source>
        <dbReference type="Proteomes" id="UP000219042"/>
    </source>
</evidence>
<name>A0A240EDY5_9GAMM</name>
<dbReference type="Proteomes" id="UP000219042">
    <property type="component" value="Unassembled WGS sequence"/>
</dbReference>
<evidence type="ECO:0000256" key="3">
    <source>
        <dbReference type="ARBA" id="ARBA00023237"/>
    </source>
</evidence>
<evidence type="ECO:0000256" key="2">
    <source>
        <dbReference type="ARBA" id="ARBA00023136"/>
    </source>
</evidence>
<keyword evidence="1" id="KW-0813">Transport</keyword>
<dbReference type="SMART" id="SM00965">
    <property type="entry name" value="STN"/>
    <property type="match status" value="1"/>
</dbReference>
<gene>
    <name evidence="6" type="ORF">SAMN05421731_10882</name>
</gene>
<feature type="chain" id="PRO_5012218740" evidence="4">
    <location>
        <begin position="38"/>
        <end position="138"/>
    </location>
</feature>
<keyword evidence="7" id="KW-1185">Reference proteome</keyword>
<evidence type="ECO:0000259" key="5">
    <source>
        <dbReference type="SMART" id="SM00965"/>
    </source>
</evidence>
<evidence type="ECO:0000256" key="4">
    <source>
        <dbReference type="SAM" id="SignalP"/>
    </source>
</evidence>
<evidence type="ECO:0000256" key="1">
    <source>
        <dbReference type="ARBA" id="ARBA00022448"/>
    </source>
</evidence>
<dbReference type="EMBL" id="OANT01000008">
    <property type="protein sequence ID" value="SNX46135.1"/>
    <property type="molecule type" value="Genomic_DNA"/>
</dbReference>
<dbReference type="RefSeq" id="WP_097079885.1">
    <property type="nucleotide sequence ID" value="NZ_BAABHT010000001.1"/>
</dbReference>
<keyword evidence="2" id="KW-0472">Membrane</keyword>
<feature type="signal peptide" evidence="4">
    <location>
        <begin position="1"/>
        <end position="37"/>
    </location>
</feature>
<keyword evidence="6" id="KW-0675">Receptor</keyword>
<sequence length="138" mass="14775">MNQSQNTLMKLGLKPMILSIHMILAAGVAITTQSAIANTAPAIEYNVAAGTLTQALNQFALQSGVKVSVDSQKLAGLHSSGLQGKYLIAEGFAELLKNSPYQIQKIDDGYTIVEKIKTLPTQARDMGQLKPIDVYTQG</sequence>
<accession>A0A240EDY5</accession>
<organism evidence="6 7">
    <name type="scientific">Acinetobacter puyangensis</name>
    <dbReference type="NCBI Taxonomy" id="1096779"/>
    <lineage>
        <taxon>Bacteria</taxon>
        <taxon>Pseudomonadati</taxon>
        <taxon>Pseudomonadota</taxon>
        <taxon>Gammaproteobacteria</taxon>
        <taxon>Moraxellales</taxon>
        <taxon>Moraxellaceae</taxon>
        <taxon>Acinetobacter</taxon>
    </lineage>
</organism>
<reference evidence="7" key="1">
    <citation type="submission" date="2016-09" db="EMBL/GenBank/DDBJ databases">
        <authorList>
            <person name="Varghese N."/>
            <person name="Submissions S."/>
        </authorList>
    </citation>
    <scope>NUCLEOTIDE SEQUENCE [LARGE SCALE GENOMIC DNA]</scope>
    <source>
        <strain evidence="7">ANC 4466</strain>
    </source>
</reference>
<protein>
    <submittedName>
        <fullName evidence="6">Hemoglobin/transferrin/lactoferrin receptor protein</fullName>
    </submittedName>
</protein>
<dbReference type="GO" id="GO:0019867">
    <property type="term" value="C:outer membrane"/>
    <property type="evidence" value="ECO:0007669"/>
    <property type="project" value="InterPro"/>
</dbReference>
<keyword evidence="3" id="KW-0998">Cell outer membrane</keyword>
<evidence type="ECO:0000313" key="6">
    <source>
        <dbReference type="EMBL" id="SNX46135.1"/>
    </source>
</evidence>
<dbReference type="OrthoDB" id="8663017at2"/>
<dbReference type="Gene3D" id="3.55.50.30">
    <property type="match status" value="1"/>
</dbReference>